<name>A0A1E7N6Z2_KITAU</name>
<evidence type="ECO:0000256" key="1">
    <source>
        <dbReference type="SAM" id="SignalP"/>
    </source>
</evidence>
<dbReference type="Proteomes" id="UP000037395">
    <property type="component" value="Unassembled WGS sequence"/>
</dbReference>
<reference evidence="2" key="5">
    <citation type="submission" date="2020-09" db="EMBL/GenBank/DDBJ databases">
        <authorList>
            <person name="Sun Q."/>
            <person name="Ohkuma M."/>
        </authorList>
    </citation>
    <scope>NUCLEOTIDE SEQUENCE</scope>
    <source>
        <strain evidence="2">JCM 4434</strain>
    </source>
</reference>
<keyword evidence="1" id="KW-0732">Signal</keyword>
<dbReference type="OrthoDB" id="4567904at2"/>
<organism evidence="3 4">
    <name type="scientific">Kitasatospora aureofaciens</name>
    <name type="common">Streptomyces aureofaciens</name>
    <dbReference type="NCBI Taxonomy" id="1894"/>
    <lineage>
        <taxon>Bacteria</taxon>
        <taxon>Bacillati</taxon>
        <taxon>Actinomycetota</taxon>
        <taxon>Actinomycetes</taxon>
        <taxon>Kitasatosporales</taxon>
        <taxon>Streptomycetaceae</taxon>
        <taxon>Kitasatospora</taxon>
    </lineage>
</organism>
<keyword evidence="4" id="KW-1185">Reference proteome</keyword>
<dbReference type="Proteomes" id="UP000610124">
    <property type="component" value="Unassembled WGS sequence"/>
</dbReference>
<evidence type="ECO:0000313" key="2">
    <source>
        <dbReference type="EMBL" id="GGU71597.1"/>
    </source>
</evidence>
<dbReference type="AlphaFoldDB" id="A0A1E7N6Z2"/>
<reference evidence="3" key="4">
    <citation type="submission" date="2016-08" db="EMBL/GenBank/DDBJ databases">
        <title>Sequencing, Assembly and Comparative Genomics of S. aureofaciens ATCC 10762.</title>
        <authorList>
            <person name="Gradnigo J.S."/>
            <person name="Johnson N."/>
            <person name="Somerville G.A."/>
        </authorList>
    </citation>
    <scope>NUCLEOTIDE SEQUENCE [LARGE SCALE GENOMIC DNA]</scope>
    <source>
        <strain evidence="3">ATCC 10762</strain>
    </source>
</reference>
<accession>A0A1E7N6Z2</accession>
<proteinExistence type="predicted"/>
<gene>
    <name evidence="2" type="ORF">GCM10010502_24270</name>
    <name evidence="3" type="ORF">HS99_0029355</name>
</gene>
<evidence type="ECO:0000313" key="4">
    <source>
        <dbReference type="Proteomes" id="UP000037395"/>
    </source>
</evidence>
<dbReference type="EMBL" id="JPRF03000026">
    <property type="protein sequence ID" value="OEV36445.1"/>
    <property type="molecule type" value="Genomic_DNA"/>
</dbReference>
<sequence>MKFTLNAALGVPLMTAAVLALSTGPATAATGDLAINGTTRTDPSGCYALDGAASIVDNLTDEAAEIHSGADCTGDVLEVIQAGDDSRVTGAQSLFIP</sequence>
<reference evidence="4" key="3">
    <citation type="submission" date="2016-08" db="EMBL/GenBank/DDBJ databases">
        <title>Sequencing, assembly and comparative genomics of S. aureofaciens ATCC 10762.</title>
        <authorList>
            <person name="Gradnigo J.S."/>
            <person name="Johnson N."/>
            <person name="Somerville G.A."/>
        </authorList>
    </citation>
    <scope>NUCLEOTIDE SEQUENCE [LARGE SCALE GENOMIC DNA]</scope>
    <source>
        <strain evidence="4">ATCC 10762 / DSM 40127 / CCM 3239 / JCM 4008 / LMG 5968 / NBRC 12843 / NCIMB 8234 / A-377</strain>
    </source>
</reference>
<dbReference type="EMBL" id="BMUB01000004">
    <property type="protein sequence ID" value="GGU71597.1"/>
    <property type="molecule type" value="Genomic_DNA"/>
</dbReference>
<reference evidence="2" key="1">
    <citation type="journal article" date="2014" name="Int. J. Syst. Evol. Microbiol.">
        <title>Complete genome sequence of Corynebacterium casei LMG S-19264T (=DSM 44701T), isolated from a smear-ripened cheese.</title>
        <authorList>
            <consortium name="US DOE Joint Genome Institute (JGI-PGF)"/>
            <person name="Walter F."/>
            <person name="Albersmeier A."/>
            <person name="Kalinowski J."/>
            <person name="Ruckert C."/>
        </authorList>
    </citation>
    <scope>NUCLEOTIDE SEQUENCE</scope>
    <source>
        <strain evidence="2">JCM 4434</strain>
    </source>
</reference>
<dbReference type="RefSeq" id="WP_030289730.1">
    <property type="nucleotide sequence ID" value="NZ_BMUB01000004.1"/>
</dbReference>
<reference evidence="3 4" key="2">
    <citation type="submission" date="2014-07" db="EMBL/GenBank/DDBJ databases">
        <authorList>
            <person name="Zhang J.E."/>
            <person name="Yang H."/>
            <person name="Guo J."/>
            <person name="Deng Z."/>
            <person name="Luo H."/>
            <person name="Luo M."/>
            <person name="Zhao B."/>
        </authorList>
    </citation>
    <scope>NUCLEOTIDE SEQUENCE [LARGE SCALE GENOMIC DNA]</scope>
    <source>
        <strain evidence="3">ATCC 10762</strain>
        <strain evidence="4">ATCC 10762 / DSM 40127 / CCM 3239 / JCM 4008 / LMG 5968 / NBRC 12843 / NCIMB 8234 / A-377</strain>
    </source>
</reference>
<feature type="signal peptide" evidence="1">
    <location>
        <begin position="1"/>
        <end position="28"/>
    </location>
</feature>
<protein>
    <submittedName>
        <fullName evidence="3">Uncharacterized protein</fullName>
    </submittedName>
</protein>
<dbReference type="GeneID" id="97485542"/>
<evidence type="ECO:0000313" key="3">
    <source>
        <dbReference type="EMBL" id="OEV36445.1"/>
    </source>
</evidence>
<comment type="caution">
    <text evidence="3">The sequence shown here is derived from an EMBL/GenBank/DDBJ whole genome shotgun (WGS) entry which is preliminary data.</text>
</comment>
<accession>A0A8H9LP27</accession>
<feature type="chain" id="PRO_5015064056" evidence="1">
    <location>
        <begin position="29"/>
        <end position="97"/>
    </location>
</feature>
<dbReference type="KEGG" id="kau:B6264_28250"/>